<dbReference type="InterPro" id="IPR036388">
    <property type="entry name" value="WH-like_DNA-bd_sf"/>
</dbReference>
<dbReference type="GO" id="GO:0003700">
    <property type="term" value="F:DNA-binding transcription factor activity"/>
    <property type="evidence" value="ECO:0007669"/>
    <property type="project" value="InterPro"/>
</dbReference>
<evidence type="ECO:0000256" key="2">
    <source>
        <dbReference type="ARBA" id="ARBA00023125"/>
    </source>
</evidence>
<keyword evidence="6" id="KW-1185">Reference proteome</keyword>
<dbReference type="PANTHER" id="PTHR42756">
    <property type="entry name" value="TRANSCRIPTIONAL REGULATOR, MARR"/>
    <property type="match status" value="1"/>
</dbReference>
<dbReference type="EMBL" id="CP001708">
    <property type="protein sequence ID" value="ACV29390.1"/>
    <property type="molecule type" value="Genomic_DNA"/>
</dbReference>
<evidence type="ECO:0000256" key="3">
    <source>
        <dbReference type="ARBA" id="ARBA00023163"/>
    </source>
</evidence>
<feature type="domain" description="HTH marR-type" evidence="4">
    <location>
        <begin position="1"/>
        <end position="136"/>
    </location>
</feature>
<dbReference type="AlphaFoldDB" id="C7RDX7"/>
<keyword evidence="2" id="KW-0238">DNA-binding</keyword>
<dbReference type="STRING" id="525919.Apre_1367"/>
<keyword evidence="3" id="KW-0804">Transcription</keyword>
<dbReference type="GO" id="GO:0003677">
    <property type="term" value="F:DNA binding"/>
    <property type="evidence" value="ECO:0007669"/>
    <property type="project" value="UniProtKB-KW"/>
</dbReference>
<dbReference type="HOGENOM" id="CLU_083287_30_3_9"/>
<sequence>MDEKLKAMINIFSLLRKANGLNRERANFYGLNDLESMILIQIGMNEKVKQKTLVNKFKAPKQTINSAIMNLKEKGFIGLRTDDNDKRAKNLYLTDKGELRRREVLVPIEEANRAMYEDLGEENIREITRYLELLLDSISNNFMKEER</sequence>
<dbReference type="InterPro" id="IPR000835">
    <property type="entry name" value="HTH_MarR-typ"/>
</dbReference>
<gene>
    <name evidence="5" type="ordered locus">Apre_1367</name>
</gene>
<evidence type="ECO:0000313" key="6">
    <source>
        <dbReference type="Proteomes" id="UP000002294"/>
    </source>
</evidence>
<dbReference type="PANTHER" id="PTHR42756:SF1">
    <property type="entry name" value="TRANSCRIPTIONAL REPRESSOR OF EMRAB OPERON"/>
    <property type="match status" value="1"/>
</dbReference>
<dbReference type="SMART" id="SM00347">
    <property type="entry name" value="HTH_MARR"/>
    <property type="match status" value="1"/>
</dbReference>
<evidence type="ECO:0000259" key="4">
    <source>
        <dbReference type="PROSITE" id="PS50995"/>
    </source>
</evidence>
<proteinExistence type="predicted"/>
<dbReference type="SUPFAM" id="SSF46785">
    <property type="entry name" value="Winged helix' DNA-binding domain"/>
    <property type="match status" value="1"/>
</dbReference>
<reference evidence="5 6" key="1">
    <citation type="journal article" date="2009" name="Stand. Genomic Sci.">
        <title>Complete genome sequence of Anaerococcus prevotii type strain (PC1).</title>
        <authorList>
            <person name="Labutti K."/>
            <person name="Pukall R."/>
            <person name="Steenblock K."/>
            <person name="Glavina Del Rio T."/>
            <person name="Tice H."/>
            <person name="Copeland A."/>
            <person name="Cheng J.F."/>
            <person name="Lucas S."/>
            <person name="Chen F."/>
            <person name="Nolan M."/>
            <person name="Bruce D."/>
            <person name="Goodwin L."/>
            <person name="Pitluck S."/>
            <person name="Ivanova N."/>
            <person name="Mavromatis K."/>
            <person name="Ovchinnikova G."/>
            <person name="Pati A."/>
            <person name="Chen A."/>
            <person name="Palaniappan K."/>
            <person name="Land M."/>
            <person name="Hauser L."/>
            <person name="Chang Y.J."/>
            <person name="Jeffries C.D."/>
            <person name="Chain P."/>
            <person name="Saunders E."/>
            <person name="Brettin T."/>
            <person name="Detter J.C."/>
            <person name="Han C."/>
            <person name="Goker M."/>
            <person name="Bristow J."/>
            <person name="Eisen J.A."/>
            <person name="Markowitz V."/>
            <person name="Hugenholtz P."/>
            <person name="Kyrpides N.C."/>
            <person name="Klenk H.P."/>
            <person name="Lapidus A."/>
        </authorList>
    </citation>
    <scope>NUCLEOTIDE SEQUENCE [LARGE SCALE GENOMIC DNA]</scope>
    <source>
        <strain evidence="6">ATCC 9321 / DSM 20548 / JCM 6508 / NCTC 11806 / PC1</strain>
    </source>
</reference>
<accession>C7RDX7</accession>
<dbReference type="OrthoDB" id="1690586at2"/>
<dbReference type="Proteomes" id="UP000002294">
    <property type="component" value="Chromosome"/>
</dbReference>
<dbReference type="PROSITE" id="PS50995">
    <property type="entry name" value="HTH_MARR_2"/>
    <property type="match status" value="1"/>
</dbReference>
<dbReference type="InterPro" id="IPR036390">
    <property type="entry name" value="WH_DNA-bd_sf"/>
</dbReference>
<dbReference type="Pfam" id="PF12802">
    <property type="entry name" value="MarR_2"/>
    <property type="match status" value="1"/>
</dbReference>
<name>C7RDX7_ANAPD</name>
<protein>
    <submittedName>
        <fullName evidence="5">Transcriptional regulator, MarR family</fullName>
    </submittedName>
</protein>
<organism evidence="5 6">
    <name type="scientific">Anaerococcus prevotii (strain ATCC 9321 / DSM 20548 / JCM 6508 / NCTC 11806 / PC1)</name>
    <name type="common">Peptostreptococcus prevotii</name>
    <name type="synonym">Peptococcus prevotii</name>
    <dbReference type="NCBI Taxonomy" id="525919"/>
    <lineage>
        <taxon>Bacteria</taxon>
        <taxon>Bacillati</taxon>
        <taxon>Bacillota</taxon>
        <taxon>Tissierellia</taxon>
        <taxon>Tissierellales</taxon>
        <taxon>Peptoniphilaceae</taxon>
        <taxon>Anaerococcus</taxon>
    </lineage>
</organism>
<dbReference type="eggNOG" id="COG1846">
    <property type="taxonomic scope" value="Bacteria"/>
</dbReference>
<evidence type="ECO:0000256" key="1">
    <source>
        <dbReference type="ARBA" id="ARBA00023015"/>
    </source>
</evidence>
<dbReference type="KEGG" id="apr:Apre_1367"/>
<evidence type="ECO:0000313" key="5">
    <source>
        <dbReference type="EMBL" id="ACV29390.1"/>
    </source>
</evidence>
<dbReference type="Gene3D" id="1.10.10.10">
    <property type="entry name" value="Winged helix-like DNA-binding domain superfamily/Winged helix DNA-binding domain"/>
    <property type="match status" value="1"/>
</dbReference>
<dbReference type="RefSeq" id="WP_015778288.1">
    <property type="nucleotide sequence ID" value="NC_013171.1"/>
</dbReference>
<keyword evidence="1" id="KW-0805">Transcription regulation</keyword>